<protein>
    <recommendedName>
        <fullName evidence="5">Probable cobalt-precorrin-6B C(15)-methyltransferase (decarboxylating)</fullName>
        <ecNumber evidence="5">2.1.1.196</ecNumber>
    </recommendedName>
</protein>
<dbReference type="Pfam" id="PF13649">
    <property type="entry name" value="Methyltransf_25"/>
    <property type="match status" value="1"/>
</dbReference>
<dbReference type="RefSeq" id="WP_015325516.1">
    <property type="nucleotide sequence ID" value="NC_019977.1"/>
</dbReference>
<comment type="function">
    <text evidence="5">Catalyzes the methylation of C-15 in cobalt-precorrin-6B followed by the decarboxylation of C-12 to form cobalt-precorrin-7.</text>
</comment>
<dbReference type="SUPFAM" id="SSF53335">
    <property type="entry name" value="S-adenosyl-L-methionine-dependent methyltransferases"/>
    <property type="match status" value="1"/>
</dbReference>
<comment type="pathway">
    <text evidence="5">Cofactor biosynthesis; adenosylcobalamin biosynthesis; cob(II)yrinate a,c-diamide from sirohydrochlorin (anaerobic route): step 8/10.</text>
</comment>
<dbReference type="InterPro" id="IPR023475">
    <property type="entry name" value="CbiT"/>
</dbReference>
<dbReference type="KEGG" id="mhz:Metho_2188"/>
<keyword evidence="4 5" id="KW-0949">S-adenosyl-L-methionine</keyword>
<comment type="similarity">
    <text evidence="5">Belongs to the methyltransferase superfamily. Archaeal-type CbiT family.</text>
</comment>
<evidence type="ECO:0000256" key="2">
    <source>
        <dbReference type="ARBA" id="ARBA00022603"/>
    </source>
</evidence>
<name>L0KZ31_METHD</name>
<evidence type="ECO:0000259" key="6">
    <source>
        <dbReference type="Pfam" id="PF13649"/>
    </source>
</evidence>
<sequence>MFDLLRVSGGPTKPEIIAIALSKMGLRDSDRFFDVGCGTGAVSIEASSLVKDLHITAIDARKEAMEVAEKNFEAFKIPNVNLVFGESSEVIAQAEKVDCAFVGGSKNILEVLDALAAKNARSIVVDAVRIETVVRVIRRMQELGIFREVLHVMVSRGVDLMGETMFKPENPVYIVVGGTDKTN</sequence>
<keyword evidence="1 5" id="KW-0169">Cobalamin biosynthesis</keyword>
<feature type="binding site" evidence="5">
    <location>
        <position position="59"/>
    </location>
    <ligand>
        <name>S-adenosyl-L-methionine</name>
        <dbReference type="ChEBI" id="CHEBI:59789"/>
    </ligand>
</feature>
<dbReference type="PANTHER" id="PTHR43182">
    <property type="entry name" value="COBALT-PRECORRIN-6B C(15)-METHYLTRANSFERASE (DECARBOXYLATING)"/>
    <property type="match status" value="1"/>
</dbReference>
<dbReference type="STRING" id="867904.Metho_2188"/>
<dbReference type="InterPro" id="IPR014008">
    <property type="entry name" value="Cbl_synth_MTase_CbiT"/>
</dbReference>
<dbReference type="EMBL" id="CP003362">
    <property type="protein sequence ID" value="AGB50351.1"/>
    <property type="molecule type" value="Genomic_DNA"/>
</dbReference>
<organism evidence="7 8">
    <name type="scientific">Methanomethylovorans hollandica (strain DSM 15978 / NBRC 107637 / DMS1)</name>
    <dbReference type="NCBI Taxonomy" id="867904"/>
    <lineage>
        <taxon>Archaea</taxon>
        <taxon>Methanobacteriati</taxon>
        <taxon>Methanobacteriota</taxon>
        <taxon>Stenosarchaea group</taxon>
        <taxon>Methanomicrobia</taxon>
        <taxon>Methanosarcinales</taxon>
        <taxon>Methanosarcinaceae</taxon>
        <taxon>Methanomethylovorans</taxon>
    </lineage>
</organism>
<dbReference type="UniPathway" id="UPA00148">
    <property type="reaction ID" value="UER00229"/>
</dbReference>
<dbReference type="AlphaFoldDB" id="L0KZ31"/>
<dbReference type="HAMAP" id="MF_00786">
    <property type="entry name" value="CbiT"/>
    <property type="match status" value="1"/>
</dbReference>
<feature type="binding site" evidence="5">
    <location>
        <begin position="36"/>
        <end position="40"/>
    </location>
    <ligand>
        <name>S-adenosyl-L-methionine</name>
        <dbReference type="ChEBI" id="CHEBI:59789"/>
    </ligand>
</feature>
<reference evidence="8" key="1">
    <citation type="submission" date="2012-02" db="EMBL/GenBank/DDBJ databases">
        <title>Complete sequence of chromosome of Methanomethylovorans hollandica DSM 15978.</title>
        <authorList>
            <person name="Lucas S."/>
            <person name="Copeland A."/>
            <person name="Lapidus A."/>
            <person name="Glavina del Rio T."/>
            <person name="Dalin E."/>
            <person name="Tice H."/>
            <person name="Bruce D."/>
            <person name="Goodwin L."/>
            <person name="Pitluck S."/>
            <person name="Peters L."/>
            <person name="Mikhailova N."/>
            <person name="Held B."/>
            <person name="Kyrpides N."/>
            <person name="Mavromatis K."/>
            <person name="Ivanova N."/>
            <person name="Brettin T."/>
            <person name="Detter J.C."/>
            <person name="Han C."/>
            <person name="Larimer F."/>
            <person name="Land M."/>
            <person name="Hauser L."/>
            <person name="Markowitz V."/>
            <person name="Cheng J.-F."/>
            <person name="Hugenholtz P."/>
            <person name="Woyke T."/>
            <person name="Wu D."/>
            <person name="Spring S."/>
            <person name="Schroeder M."/>
            <person name="Brambilla E."/>
            <person name="Klenk H.-P."/>
            <person name="Eisen J.A."/>
        </authorList>
    </citation>
    <scope>NUCLEOTIDE SEQUENCE [LARGE SCALE GENOMIC DNA]</scope>
    <source>
        <strain evidence="8">DSM 15978 / NBRC 107637 / DMS1</strain>
    </source>
</reference>
<accession>L0KZ31</accession>
<dbReference type="NCBIfam" id="TIGR02469">
    <property type="entry name" value="CbiT"/>
    <property type="match status" value="1"/>
</dbReference>
<evidence type="ECO:0000256" key="4">
    <source>
        <dbReference type="ARBA" id="ARBA00022691"/>
    </source>
</evidence>
<dbReference type="GO" id="GO:0008276">
    <property type="term" value="F:protein methyltransferase activity"/>
    <property type="evidence" value="ECO:0007669"/>
    <property type="project" value="InterPro"/>
</dbReference>
<dbReference type="GO" id="GO:0043776">
    <property type="term" value="F:cobalt-precorrin-6B C5-methyltransferase activity"/>
    <property type="evidence" value="ECO:0007669"/>
    <property type="project" value="RHEA"/>
</dbReference>
<comment type="caution">
    <text evidence="5">Lacks conserved residue(s) required for the propagation of feature annotation.</text>
</comment>
<dbReference type="GO" id="GO:0019251">
    <property type="term" value="P:anaerobic cobalamin biosynthetic process"/>
    <property type="evidence" value="ECO:0007669"/>
    <property type="project" value="UniProtKB-UniRule"/>
</dbReference>
<proteinExistence type="inferred from homology"/>
<dbReference type="OrthoDB" id="6027at2157"/>
<dbReference type="GO" id="GO:0032259">
    <property type="term" value="P:methylation"/>
    <property type="evidence" value="ECO:0007669"/>
    <property type="project" value="UniProtKB-KW"/>
</dbReference>
<dbReference type="CDD" id="cd02440">
    <property type="entry name" value="AdoMet_MTases"/>
    <property type="match status" value="1"/>
</dbReference>
<dbReference type="EC" id="2.1.1.196" evidence="5"/>
<dbReference type="PANTHER" id="PTHR43182:SF1">
    <property type="entry name" value="COBALT-PRECORRIN-7 C(5)-METHYLTRANSFERASE"/>
    <property type="match status" value="1"/>
</dbReference>
<dbReference type="HOGENOM" id="CLU_094143_1_0_2"/>
<evidence type="ECO:0000256" key="5">
    <source>
        <dbReference type="HAMAP-Rule" id="MF_00786"/>
    </source>
</evidence>
<dbReference type="Proteomes" id="UP000010866">
    <property type="component" value="Chromosome"/>
</dbReference>
<feature type="binding site" evidence="5">
    <location>
        <position position="12"/>
    </location>
    <ligand>
        <name>S-adenosyl-L-methionine</name>
        <dbReference type="ChEBI" id="CHEBI:59789"/>
    </ligand>
</feature>
<keyword evidence="8" id="KW-1185">Reference proteome</keyword>
<comment type="catalytic activity">
    <reaction evidence="5">
        <text>Co-precorrin-6B + S-adenosyl-L-methionine = Co-precorrin-7 + S-adenosyl-L-homocysteine + CO2</text>
        <dbReference type="Rhea" id="RHEA:36067"/>
        <dbReference type="ChEBI" id="CHEBI:16526"/>
        <dbReference type="ChEBI" id="CHEBI:57856"/>
        <dbReference type="ChEBI" id="CHEBI:59789"/>
        <dbReference type="ChEBI" id="CHEBI:70791"/>
        <dbReference type="ChEBI" id="CHEBI:72780"/>
        <dbReference type="EC" id="2.1.1.196"/>
    </reaction>
</comment>
<dbReference type="InterPro" id="IPR041698">
    <property type="entry name" value="Methyltransf_25"/>
</dbReference>
<gene>
    <name evidence="5" type="primary">cbiT</name>
    <name evidence="7" type="ordered locus">Metho_2188</name>
</gene>
<dbReference type="GeneID" id="14406701"/>
<dbReference type="Gene3D" id="3.40.50.150">
    <property type="entry name" value="Vaccinia Virus protein VP39"/>
    <property type="match status" value="1"/>
</dbReference>
<evidence type="ECO:0000313" key="8">
    <source>
        <dbReference type="Proteomes" id="UP000010866"/>
    </source>
</evidence>
<dbReference type="InterPro" id="IPR029063">
    <property type="entry name" value="SAM-dependent_MTases_sf"/>
</dbReference>
<evidence type="ECO:0000256" key="1">
    <source>
        <dbReference type="ARBA" id="ARBA00022573"/>
    </source>
</evidence>
<dbReference type="InterPro" id="IPR050714">
    <property type="entry name" value="Cobalamin_biosynth_MTase"/>
</dbReference>
<evidence type="ECO:0000256" key="3">
    <source>
        <dbReference type="ARBA" id="ARBA00022679"/>
    </source>
</evidence>
<keyword evidence="2 5" id="KW-0489">Methyltransferase</keyword>
<feature type="domain" description="Methyltransferase" evidence="6">
    <location>
        <begin position="34"/>
        <end position="104"/>
    </location>
</feature>
<keyword evidence="3 5" id="KW-0808">Transferase</keyword>
<evidence type="ECO:0000313" key="7">
    <source>
        <dbReference type="EMBL" id="AGB50351.1"/>
    </source>
</evidence>